<organism evidence="1 2">
    <name type="scientific">Araneus ventricosus</name>
    <name type="common">Orbweaver spider</name>
    <name type="synonym">Epeira ventricosa</name>
    <dbReference type="NCBI Taxonomy" id="182803"/>
    <lineage>
        <taxon>Eukaryota</taxon>
        <taxon>Metazoa</taxon>
        <taxon>Ecdysozoa</taxon>
        <taxon>Arthropoda</taxon>
        <taxon>Chelicerata</taxon>
        <taxon>Arachnida</taxon>
        <taxon>Araneae</taxon>
        <taxon>Araneomorphae</taxon>
        <taxon>Entelegynae</taxon>
        <taxon>Araneoidea</taxon>
        <taxon>Araneidae</taxon>
        <taxon>Araneus</taxon>
    </lineage>
</organism>
<proteinExistence type="predicted"/>
<dbReference type="EMBL" id="BGPR01001043">
    <property type="protein sequence ID" value="GBM43815.1"/>
    <property type="molecule type" value="Genomic_DNA"/>
</dbReference>
<reference evidence="1 2" key="1">
    <citation type="journal article" date="2019" name="Sci. Rep.">
        <title>Orb-weaving spider Araneus ventricosus genome elucidates the spidroin gene catalogue.</title>
        <authorList>
            <person name="Kono N."/>
            <person name="Nakamura H."/>
            <person name="Ohtoshi R."/>
            <person name="Moran D.A.P."/>
            <person name="Shinohara A."/>
            <person name="Yoshida Y."/>
            <person name="Fujiwara M."/>
            <person name="Mori M."/>
            <person name="Tomita M."/>
            <person name="Arakawa K."/>
        </authorList>
    </citation>
    <scope>NUCLEOTIDE SEQUENCE [LARGE SCALE GENOMIC DNA]</scope>
</reference>
<name>A0A4Y2FTP4_ARAVE</name>
<evidence type="ECO:0008006" key="3">
    <source>
        <dbReference type="Google" id="ProtNLM"/>
    </source>
</evidence>
<dbReference type="OrthoDB" id="6437389at2759"/>
<dbReference type="InterPro" id="IPR003961">
    <property type="entry name" value="FN3_dom"/>
</dbReference>
<sequence length="129" mass="14277">MVSKSTPLNPSGRFAEIDSRRIFQTFSIGLSPGLCGVQSLNTESLLRSCAVDGDIIFYERHGTCGIQQIGGRTWKASDCVITIKIPRHNCTPARYTIAGLQTGIYYEIRLRVRTSAGFGKPYVNKIYTV</sequence>
<dbReference type="AlphaFoldDB" id="A0A4Y2FTP4"/>
<protein>
    <recommendedName>
        <fullName evidence="3">Fibronectin type-III domain-containing protein</fullName>
    </recommendedName>
</protein>
<dbReference type="SUPFAM" id="SSF49265">
    <property type="entry name" value="Fibronectin type III"/>
    <property type="match status" value="1"/>
</dbReference>
<gene>
    <name evidence="1" type="ORF">AVEN_225706_1</name>
</gene>
<keyword evidence="2" id="KW-1185">Reference proteome</keyword>
<dbReference type="CDD" id="cd00063">
    <property type="entry name" value="FN3"/>
    <property type="match status" value="1"/>
</dbReference>
<evidence type="ECO:0000313" key="1">
    <source>
        <dbReference type="EMBL" id="GBM43815.1"/>
    </source>
</evidence>
<dbReference type="Proteomes" id="UP000499080">
    <property type="component" value="Unassembled WGS sequence"/>
</dbReference>
<dbReference type="InterPro" id="IPR036116">
    <property type="entry name" value="FN3_sf"/>
</dbReference>
<comment type="caution">
    <text evidence="1">The sequence shown here is derived from an EMBL/GenBank/DDBJ whole genome shotgun (WGS) entry which is preliminary data.</text>
</comment>
<accession>A0A4Y2FTP4</accession>
<evidence type="ECO:0000313" key="2">
    <source>
        <dbReference type="Proteomes" id="UP000499080"/>
    </source>
</evidence>